<dbReference type="CDD" id="cd14473">
    <property type="entry name" value="FERM_B-lobe"/>
    <property type="match status" value="1"/>
</dbReference>
<sequence length="1067" mass="120116">MQGENIEEKLSSPPPSKLSSPTTEAIETAILKVFLNSGSCVIVKFAVDTLVKTVVQAVSSQIACGTRVFESLYGIRLAHTLSDDVYWIHGESVVLQVVKKYQALLSIDEWRYELRVRYLPSDLRELYEKDKVTFHYFYEQVKNDYLRLKCNVDQELALQLCCIEIRRFFKDLSHIALDKKSNFEYLERDIGLHKFLPAAVITAHKPKTLRKMMQSHMKKFVSLSEVDCMFKFLRLVHPVLFYDREIFKCALGGGWSVPIELVIGPDLGISYLTDRATQPTHMASFHQVQSLQTLQSEYESGCKAILQLKIAGASEMLSISCPTLAVAESMADLIDGYCRLVHKTQTSFWNKKNDRCPSLSSPQSDVAEDQCDSKQDIVFRGDSSDLIDDEGDYSTPVARDYELNRADIVLEDIIGEGQFGDVHKGTYKCKDSQPIPVAIKTCKVESEESIGEKFLEEAYIMQQFDHPHITRLIGICSESPIWIVMELAKHGEMRAYLQNNQSRLDLATLILYAYQLSTALSYLECRKFVHRDIAARNVLVSARDCVKLADFGLSRWVEDQSYYKASKGKLPIKWMAPESINFRRFTTASDVWMFGVCMWEILMFGVKPFQGVRNNDVIVKIENGERLPLPPNCPPRLYSLMSQCWSYEPSKRPSFKEMKHILREILEDERTQVEDTLKRENRRVQAMSWCSSGSDEPPPKPARHQVDIVAPPVEPTTYIVAPNPEVLAQLIQENANNLPPAWAYVAPASPANTFTVQKYNEGEEVPPGEVNAEEVKYKMDQVLETKVENLALRCQELNLEQARKRLSYSDHSHGSDSESASTVPGSPTTAAEQMTENLDSIPTERKLSNGFSESSINSDETTSAKPVAQNPSVMSPSQSTNPSHSNDPVYECTTSVVRSVMQLLQGVQKGQHDDYLELVKNVGIELRNLLAAVDHIVPQLPSWSHKEIEMAHSVLSKDMVNLVQAMKQAQRFAQTTLDGEYRKHMLSAAHIIAVNAKNLLDTVATVRTRVQSGLGPEDPLPAEASSVVVSEEHLTKPIESSYYNVQSEETAESLQKSGDFQAGAFVT</sequence>
<comment type="similarity">
    <text evidence="19">Belongs to the protein kinase superfamily. Tyr protein kinase family. Fes/fps subfamily.</text>
</comment>
<dbReference type="InterPro" id="IPR049385">
    <property type="entry name" value="FAK1-like_FERM_C"/>
</dbReference>
<dbReference type="SUPFAM" id="SSF68993">
    <property type="entry name" value="FAT domain of focal adhesion kinase"/>
    <property type="match status" value="1"/>
</dbReference>
<keyword evidence="7" id="KW-0963">Cytoplasm</keyword>
<comment type="subcellular location">
    <subcellularLocation>
        <location evidence="1">Cell junction</location>
        <location evidence="1">Focal adhesion</location>
    </subcellularLocation>
    <subcellularLocation>
        <location evidence="3">Cell membrane</location>
        <topology evidence="3">Peripheral membrane protein</topology>
        <orientation evidence="3">Cytoplasmic side</orientation>
    </subcellularLocation>
    <subcellularLocation>
        <location evidence="2">Cell projection</location>
    </subcellularLocation>
    <subcellularLocation>
        <location evidence="4">Cytoplasm</location>
    </subcellularLocation>
</comment>
<dbReference type="GO" id="GO:0005524">
    <property type="term" value="F:ATP binding"/>
    <property type="evidence" value="ECO:0007669"/>
    <property type="project" value="UniProtKB-UniRule"/>
</dbReference>
<dbReference type="InterPro" id="IPR000719">
    <property type="entry name" value="Prot_kinase_dom"/>
</dbReference>
<dbReference type="PANTHER" id="PTHR46221">
    <property type="entry name" value="FERM AND PDZ DOMAIN-CONTAINING PROTEIN FAMILY MEMBER"/>
    <property type="match status" value="1"/>
</dbReference>
<evidence type="ECO:0000256" key="18">
    <source>
        <dbReference type="ARBA" id="ARBA00051245"/>
    </source>
</evidence>
<dbReference type="FunFam" id="1.10.510.10:FF:000039">
    <property type="entry name" value="Focal adhesion kinase, isoform D"/>
    <property type="match status" value="1"/>
</dbReference>
<dbReference type="Pfam" id="PF21477">
    <property type="entry name" value="FERM_C_FAK1"/>
    <property type="match status" value="1"/>
</dbReference>
<dbReference type="Pfam" id="PF00373">
    <property type="entry name" value="FERM_M"/>
    <property type="match status" value="1"/>
</dbReference>
<dbReference type="AlphaFoldDB" id="T1E1S3"/>
<dbReference type="Gene3D" id="1.20.120.330">
    <property type="entry name" value="Nucleotidyltransferases domain 2"/>
    <property type="match status" value="1"/>
</dbReference>
<evidence type="ECO:0000259" key="22">
    <source>
        <dbReference type="PROSITE" id="PS50011"/>
    </source>
</evidence>
<dbReference type="Gene3D" id="2.30.29.30">
    <property type="entry name" value="Pleckstrin-homology domain (PH domain)/Phosphotyrosine-binding domain (PTB)"/>
    <property type="match status" value="1"/>
</dbReference>
<evidence type="ECO:0000256" key="8">
    <source>
        <dbReference type="ARBA" id="ARBA00022553"/>
    </source>
</evidence>
<dbReference type="CDD" id="cd13190">
    <property type="entry name" value="FERM_C_FAK1"/>
    <property type="match status" value="1"/>
</dbReference>
<feature type="region of interest" description="Disordered" evidence="21">
    <location>
        <begin position="806"/>
        <end position="890"/>
    </location>
</feature>
<keyword evidence="12 20" id="KW-0067">ATP-binding</keyword>
<dbReference type="EC" id="2.7.10.2" evidence="5"/>
<dbReference type="GO" id="GO:0009887">
    <property type="term" value="P:animal organ morphogenesis"/>
    <property type="evidence" value="ECO:0007669"/>
    <property type="project" value="UniProtKB-ARBA"/>
</dbReference>
<dbReference type="GO" id="GO:0048731">
    <property type="term" value="P:system development"/>
    <property type="evidence" value="ECO:0007669"/>
    <property type="project" value="UniProtKB-ARBA"/>
</dbReference>
<feature type="compositionally biased region" description="Basic and acidic residues" evidence="21">
    <location>
        <begin position="1"/>
        <end position="10"/>
    </location>
</feature>
<evidence type="ECO:0000256" key="21">
    <source>
        <dbReference type="SAM" id="MobiDB-lite"/>
    </source>
</evidence>
<feature type="compositionally biased region" description="Basic and acidic residues" evidence="21">
    <location>
        <begin position="806"/>
        <end position="816"/>
    </location>
</feature>
<dbReference type="Gene3D" id="1.20.80.10">
    <property type="match status" value="1"/>
</dbReference>
<dbReference type="Pfam" id="PF07714">
    <property type="entry name" value="PK_Tyr_Ser-Thr"/>
    <property type="match status" value="1"/>
</dbReference>
<dbReference type="PROSITE" id="PS00107">
    <property type="entry name" value="PROTEIN_KINASE_ATP"/>
    <property type="match status" value="1"/>
</dbReference>
<dbReference type="PROSITE" id="PS50057">
    <property type="entry name" value="FERM_3"/>
    <property type="match status" value="1"/>
</dbReference>
<dbReference type="InterPro" id="IPR035963">
    <property type="entry name" value="FERM_2"/>
</dbReference>
<keyword evidence="6" id="KW-1003">Cell membrane</keyword>
<evidence type="ECO:0000256" key="14">
    <source>
        <dbReference type="ARBA" id="ARBA00022999"/>
    </source>
</evidence>
<dbReference type="CDD" id="cd05056">
    <property type="entry name" value="PTKc_FAK"/>
    <property type="match status" value="1"/>
</dbReference>
<keyword evidence="10 20" id="KW-0547">Nucleotide-binding</keyword>
<dbReference type="SUPFAM" id="SSF54236">
    <property type="entry name" value="Ubiquitin-like"/>
    <property type="match status" value="1"/>
</dbReference>
<dbReference type="InterPro" id="IPR041390">
    <property type="entry name" value="FADK_N"/>
</dbReference>
<dbReference type="GO" id="GO:0005925">
    <property type="term" value="C:focal adhesion"/>
    <property type="evidence" value="ECO:0007669"/>
    <property type="project" value="UniProtKB-SubCell"/>
</dbReference>
<proteinExistence type="evidence at transcript level"/>
<evidence type="ECO:0000256" key="11">
    <source>
        <dbReference type="ARBA" id="ARBA00022777"/>
    </source>
</evidence>
<evidence type="ECO:0000313" key="24">
    <source>
        <dbReference type="EMBL" id="JAA93032.1"/>
    </source>
</evidence>
<dbReference type="GO" id="GO:0008284">
    <property type="term" value="P:positive regulation of cell population proliferation"/>
    <property type="evidence" value="ECO:0007669"/>
    <property type="project" value="UniProtKB-ARBA"/>
</dbReference>
<dbReference type="GO" id="GO:0004715">
    <property type="term" value="F:non-membrane spanning protein tyrosine kinase activity"/>
    <property type="evidence" value="ECO:0007669"/>
    <property type="project" value="UniProtKB-EC"/>
</dbReference>
<evidence type="ECO:0000256" key="4">
    <source>
        <dbReference type="ARBA" id="ARBA00004496"/>
    </source>
</evidence>
<evidence type="ECO:0000256" key="6">
    <source>
        <dbReference type="ARBA" id="ARBA00022475"/>
    </source>
</evidence>
<evidence type="ECO:0000256" key="1">
    <source>
        <dbReference type="ARBA" id="ARBA00004246"/>
    </source>
</evidence>
<dbReference type="FunFam" id="3.30.200.20:FF:000194">
    <property type="entry name" value="protein-tyrosine kinase 2-beta isoform X1"/>
    <property type="match status" value="1"/>
</dbReference>
<evidence type="ECO:0000256" key="5">
    <source>
        <dbReference type="ARBA" id="ARBA00011903"/>
    </source>
</evidence>
<dbReference type="PANTHER" id="PTHR46221:SF9">
    <property type="entry name" value="NON-SPECIFIC PROTEIN-TYROSINE KINASE"/>
    <property type="match status" value="1"/>
</dbReference>
<dbReference type="InterPro" id="IPR011009">
    <property type="entry name" value="Kinase-like_dom_sf"/>
</dbReference>
<keyword evidence="14" id="KW-0727">SH2 domain</keyword>
<dbReference type="SUPFAM" id="SSF56112">
    <property type="entry name" value="Protein kinase-like (PK-like)"/>
    <property type="match status" value="1"/>
</dbReference>
<dbReference type="InterPro" id="IPR019748">
    <property type="entry name" value="FERM_central"/>
</dbReference>
<dbReference type="InterPro" id="IPR008266">
    <property type="entry name" value="Tyr_kinase_AS"/>
</dbReference>
<evidence type="ECO:0000256" key="19">
    <source>
        <dbReference type="ARBA" id="ARBA00061333"/>
    </source>
</evidence>
<dbReference type="InterPro" id="IPR000299">
    <property type="entry name" value="FERM_domain"/>
</dbReference>
<dbReference type="InterPro" id="IPR041784">
    <property type="entry name" value="FAK1/PYK2_FERM_C"/>
</dbReference>
<comment type="catalytic activity">
    <reaction evidence="18">
        <text>L-tyrosyl-[protein] + ATP = O-phospho-L-tyrosyl-[protein] + ADP + H(+)</text>
        <dbReference type="Rhea" id="RHEA:10596"/>
        <dbReference type="Rhea" id="RHEA-COMP:10136"/>
        <dbReference type="Rhea" id="RHEA-COMP:20101"/>
        <dbReference type="ChEBI" id="CHEBI:15378"/>
        <dbReference type="ChEBI" id="CHEBI:30616"/>
        <dbReference type="ChEBI" id="CHEBI:46858"/>
        <dbReference type="ChEBI" id="CHEBI:61978"/>
        <dbReference type="ChEBI" id="CHEBI:456216"/>
        <dbReference type="EC" id="2.7.10.2"/>
    </reaction>
</comment>
<dbReference type="InterPro" id="IPR019749">
    <property type="entry name" value="Band_41_domain"/>
</dbReference>
<evidence type="ECO:0000256" key="17">
    <source>
        <dbReference type="ARBA" id="ARBA00023273"/>
    </source>
</evidence>
<dbReference type="InterPro" id="IPR001245">
    <property type="entry name" value="Ser-Thr/Tyr_kinase_cat_dom"/>
</dbReference>
<keyword evidence="17" id="KW-0966">Cell projection</keyword>
<evidence type="ECO:0000256" key="9">
    <source>
        <dbReference type="ARBA" id="ARBA00022679"/>
    </source>
</evidence>
<dbReference type="SMART" id="SM00219">
    <property type="entry name" value="TyrKc"/>
    <property type="match status" value="1"/>
</dbReference>
<organism evidence="24">
    <name type="scientific">Cupiennius salei</name>
    <name type="common">American wandering spider</name>
    <dbReference type="NCBI Taxonomy" id="6928"/>
    <lineage>
        <taxon>Eukaryota</taxon>
        <taxon>Metazoa</taxon>
        <taxon>Ecdysozoa</taxon>
        <taxon>Arthropoda</taxon>
        <taxon>Chelicerata</taxon>
        <taxon>Arachnida</taxon>
        <taxon>Araneae</taxon>
        <taxon>Araneomorphae</taxon>
        <taxon>Entelegynae</taxon>
        <taxon>Lycosoidea</taxon>
        <taxon>Ctenidae</taxon>
        <taxon>Cupiennius</taxon>
    </lineage>
</organism>
<dbReference type="GO" id="GO:0007172">
    <property type="term" value="P:signal complex assembly"/>
    <property type="evidence" value="ECO:0007669"/>
    <property type="project" value="InterPro"/>
</dbReference>
<dbReference type="Gene3D" id="3.30.200.20">
    <property type="entry name" value="Phosphorylase Kinase, domain 1"/>
    <property type="match status" value="1"/>
</dbReference>
<keyword evidence="13" id="KW-0965">Cell junction</keyword>
<evidence type="ECO:0000256" key="12">
    <source>
        <dbReference type="ARBA" id="ARBA00022840"/>
    </source>
</evidence>
<keyword evidence="15" id="KW-0472">Membrane</keyword>
<feature type="domain" description="Protein kinase" evidence="22">
    <location>
        <begin position="408"/>
        <end position="663"/>
    </location>
</feature>
<keyword evidence="8" id="KW-0597">Phosphoprotein</keyword>
<evidence type="ECO:0000256" key="13">
    <source>
        <dbReference type="ARBA" id="ARBA00022949"/>
    </source>
</evidence>
<evidence type="ECO:0000256" key="10">
    <source>
        <dbReference type="ARBA" id="ARBA00022741"/>
    </source>
</evidence>
<reference evidence="24" key="1">
    <citation type="submission" date="2013-06" db="EMBL/GenBank/DDBJ databases">
        <title>Upstream open reading frames and Kozak regions of a set of assembled transcriptome sequences from the spider Cupiennius salei.</title>
        <authorList>
            <person name="French A.S."/>
            <person name="Li A.W."/>
            <person name="Meisner S."/>
            <person name="Torkkeli P.H."/>
        </authorList>
    </citation>
    <scope>NUCLEOTIDE SEQUENCE</scope>
    <source>
        <tissue evidence="24">Leg hypodermis</tissue>
    </source>
</reference>
<dbReference type="PROSITE" id="PS00109">
    <property type="entry name" value="PROTEIN_KINASE_TYR"/>
    <property type="match status" value="1"/>
</dbReference>
<evidence type="ECO:0000256" key="3">
    <source>
        <dbReference type="ARBA" id="ARBA00004413"/>
    </source>
</evidence>
<evidence type="ECO:0000259" key="23">
    <source>
        <dbReference type="PROSITE" id="PS50057"/>
    </source>
</evidence>
<dbReference type="InterPro" id="IPR036137">
    <property type="entry name" value="Focal_adhe_kin_target_dom_sf"/>
</dbReference>
<dbReference type="GO" id="GO:0005737">
    <property type="term" value="C:cytoplasm"/>
    <property type="evidence" value="ECO:0007669"/>
    <property type="project" value="UniProtKB-SubCell"/>
</dbReference>
<feature type="binding site" evidence="20">
    <location>
        <position position="440"/>
    </location>
    <ligand>
        <name>ATP</name>
        <dbReference type="ChEBI" id="CHEBI:30616"/>
    </ligand>
</feature>
<feature type="domain" description="FERM" evidence="23">
    <location>
        <begin position="29"/>
        <end position="345"/>
    </location>
</feature>
<keyword evidence="16" id="KW-0829">Tyrosine-protein kinase</keyword>
<name>T1E1S3_CUPSA</name>
<evidence type="ECO:0000256" key="15">
    <source>
        <dbReference type="ARBA" id="ARBA00023136"/>
    </source>
</evidence>
<dbReference type="Gene3D" id="3.10.20.90">
    <property type="entry name" value="Phosphatidylinositol 3-kinase Catalytic Subunit, Chain A, domain 1"/>
    <property type="match status" value="1"/>
</dbReference>
<dbReference type="InterPro" id="IPR005189">
    <property type="entry name" value="Focal_adhesion_kin_target_dom"/>
</dbReference>
<dbReference type="InterPro" id="IPR014352">
    <property type="entry name" value="FERM/acyl-CoA-bd_prot_sf"/>
</dbReference>
<dbReference type="InterPro" id="IPR017441">
    <property type="entry name" value="Protein_kinase_ATP_BS"/>
</dbReference>
<evidence type="ECO:0000256" key="2">
    <source>
        <dbReference type="ARBA" id="ARBA00004316"/>
    </source>
</evidence>
<dbReference type="Pfam" id="PF03623">
    <property type="entry name" value="Focal_AT"/>
    <property type="match status" value="1"/>
</dbReference>
<evidence type="ECO:0000256" key="20">
    <source>
        <dbReference type="PROSITE-ProRule" id="PRU10141"/>
    </source>
</evidence>
<feature type="compositionally biased region" description="Polar residues" evidence="21">
    <location>
        <begin position="849"/>
        <end position="890"/>
    </location>
</feature>
<keyword evidence="9" id="KW-0808">Transferase</keyword>
<protein>
    <recommendedName>
        <fullName evidence="5">non-specific protein-tyrosine kinase</fullName>
        <ecNumber evidence="5">2.7.10.2</ecNumber>
    </recommendedName>
</protein>
<dbReference type="Pfam" id="PF18038">
    <property type="entry name" value="FERM_N_2"/>
    <property type="match status" value="1"/>
</dbReference>
<dbReference type="InterPro" id="IPR029071">
    <property type="entry name" value="Ubiquitin-like_domsf"/>
</dbReference>
<dbReference type="GO" id="GO:0042995">
    <property type="term" value="C:cell projection"/>
    <property type="evidence" value="ECO:0007669"/>
    <property type="project" value="UniProtKB-SubCell"/>
</dbReference>
<dbReference type="InterPro" id="IPR011993">
    <property type="entry name" value="PH-like_dom_sf"/>
</dbReference>
<evidence type="ECO:0000256" key="16">
    <source>
        <dbReference type="ARBA" id="ARBA00023137"/>
    </source>
</evidence>
<feature type="compositionally biased region" description="Polar residues" evidence="21">
    <location>
        <begin position="817"/>
        <end position="840"/>
    </location>
</feature>
<dbReference type="SMART" id="SM00295">
    <property type="entry name" value="B41"/>
    <property type="match status" value="1"/>
</dbReference>
<feature type="region of interest" description="Disordered" evidence="21">
    <location>
        <begin position="1"/>
        <end position="21"/>
    </location>
</feature>
<dbReference type="InterPro" id="IPR020635">
    <property type="entry name" value="Tyr_kinase_cat_dom"/>
</dbReference>
<evidence type="ECO:0000256" key="7">
    <source>
        <dbReference type="ARBA" id="ARBA00022490"/>
    </source>
</evidence>
<keyword evidence="11 24" id="KW-0418">Kinase</keyword>
<dbReference type="Gene3D" id="1.10.510.10">
    <property type="entry name" value="Transferase(Phosphotransferase) domain 1"/>
    <property type="match status" value="1"/>
</dbReference>
<dbReference type="PRINTS" id="PR00109">
    <property type="entry name" value="TYRKINASE"/>
</dbReference>
<accession>T1E1S3</accession>
<dbReference type="SUPFAM" id="SSF50729">
    <property type="entry name" value="PH domain-like"/>
    <property type="match status" value="1"/>
</dbReference>
<dbReference type="PROSITE" id="PS50011">
    <property type="entry name" value="PROTEIN_KINASE_DOM"/>
    <property type="match status" value="1"/>
</dbReference>
<dbReference type="SUPFAM" id="SSF47031">
    <property type="entry name" value="Second domain of FERM"/>
    <property type="match status" value="1"/>
</dbReference>
<dbReference type="EMBL" id="GAKT01000030">
    <property type="protein sequence ID" value="JAA93032.1"/>
    <property type="molecule type" value="mRNA"/>
</dbReference>
<dbReference type="GO" id="GO:0005886">
    <property type="term" value="C:plasma membrane"/>
    <property type="evidence" value="ECO:0007669"/>
    <property type="project" value="UniProtKB-SubCell"/>
</dbReference>